<keyword evidence="6 7" id="KW-0057">Aromatic amino acid biosynthesis</keyword>
<dbReference type="UniPathway" id="UPA00053">
    <property type="reaction ID" value="UER00088"/>
</dbReference>
<dbReference type="GO" id="GO:0005829">
    <property type="term" value="C:cytosol"/>
    <property type="evidence" value="ECO:0007669"/>
    <property type="project" value="TreeGrafter"/>
</dbReference>
<dbReference type="GO" id="GO:0008652">
    <property type="term" value="P:amino acid biosynthetic process"/>
    <property type="evidence" value="ECO:0007669"/>
    <property type="project" value="UniProtKB-KW"/>
</dbReference>
<proteinExistence type="inferred from homology"/>
<keyword evidence="1 7" id="KW-0028">Amino-acid biosynthesis</keyword>
<evidence type="ECO:0000256" key="5">
    <source>
        <dbReference type="ARBA" id="ARBA00022840"/>
    </source>
</evidence>
<sequence length="181" mass="19793">MKTAEQSQSPGPRGRNVVLIGMPGSGKSTVGVLLARRSGRGFIDTDLRIQQAEGMKLQQVLERRGLDGFRRLEEETLRALRAERCVIATGGSAVYSDAAMTHLRSLGPVVWLDCGVDTLRRRIGEGGQRGMVRRPGLSLEQLARERRPLYERWADLHIDASAGSAEEVAGEIQKLSGKAET</sequence>
<reference evidence="9" key="1">
    <citation type="submission" date="2015-02" db="EMBL/GenBank/DDBJ databases">
        <title>Description and complete genome sequence of the first cultured representative of the subdivision 5 of the Verrucomicrobia phylum.</title>
        <authorList>
            <person name="Spring S."/>
            <person name="Bunk B."/>
            <person name="Sproer C."/>
            <person name="Klenk H.-P."/>
        </authorList>
    </citation>
    <scope>NUCLEOTIDE SEQUENCE [LARGE SCALE GENOMIC DNA]</scope>
    <source>
        <strain evidence="9">L21-Fru-AB</strain>
    </source>
</reference>
<feature type="binding site" evidence="7">
    <location>
        <position position="91"/>
    </location>
    <ligand>
        <name>substrate</name>
    </ligand>
</feature>
<keyword evidence="3 7" id="KW-0547">Nucleotide-binding</keyword>
<name>A0A0G3EER5_9BACT</name>
<evidence type="ECO:0000256" key="3">
    <source>
        <dbReference type="ARBA" id="ARBA00022741"/>
    </source>
</evidence>
<reference evidence="8 9" key="2">
    <citation type="journal article" date="2016" name="ISME J.">
        <title>Characterization of the first cultured representative of Verrucomicrobia subdivision 5 indicates the proposal of a novel phylum.</title>
        <authorList>
            <person name="Spring S."/>
            <person name="Bunk B."/>
            <person name="Sproer C."/>
            <person name="Schumann P."/>
            <person name="Rohde M."/>
            <person name="Tindall B.J."/>
            <person name="Klenk H.P."/>
        </authorList>
    </citation>
    <scope>NUCLEOTIDE SEQUENCE [LARGE SCALE GENOMIC DNA]</scope>
    <source>
        <strain evidence="8 9">L21-Fru-AB</strain>
    </source>
</reference>
<evidence type="ECO:0000313" key="9">
    <source>
        <dbReference type="Proteomes" id="UP000035268"/>
    </source>
</evidence>
<keyword evidence="9" id="KW-1185">Reference proteome</keyword>
<dbReference type="GO" id="GO:0009423">
    <property type="term" value="P:chorismate biosynthetic process"/>
    <property type="evidence" value="ECO:0007669"/>
    <property type="project" value="UniProtKB-UniRule"/>
</dbReference>
<gene>
    <name evidence="8" type="primary">aroK_2</name>
    <name evidence="7" type="synonym">aroK</name>
    <name evidence="8" type="ORF">L21SP4_00602</name>
</gene>
<dbReference type="GO" id="GO:0000287">
    <property type="term" value="F:magnesium ion binding"/>
    <property type="evidence" value="ECO:0007669"/>
    <property type="project" value="UniProtKB-UniRule"/>
</dbReference>
<comment type="pathway">
    <text evidence="7">Metabolic intermediate biosynthesis; chorismate biosynthesis; chorismate from D-erythrose 4-phosphate and phosphoenolpyruvate: step 5/7.</text>
</comment>
<keyword evidence="7" id="KW-0479">Metal-binding</keyword>
<comment type="catalytic activity">
    <reaction evidence="7">
        <text>shikimate + ATP = 3-phosphoshikimate + ADP + H(+)</text>
        <dbReference type="Rhea" id="RHEA:13121"/>
        <dbReference type="ChEBI" id="CHEBI:15378"/>
        <dbReference type="ChEBI" id="CHEBI:30616"/>
        <dbReference type="ChEBI" id="CHEBI:36208"/>
        <dbReference type="ChEBI" id="CHEBI:145989"/>
        <dbReference type="ChEBI" id="CHEBI:456216"/>
        <dbReference type="EC" id="2.7.1.71"/>
    </reaction>
</comment>
<comment type="cofactor">
    <cofactor evidence="7">
        <name>Mg(2+)</name>
        <dbReference type="ChEBI" id="CHEBI:18420"/>
    </cofactor>
    <text evidence="7">Binds 1 Mg(2+) ion per subunit.</text>
</comment>
<dbReference type="PATRIC" id="fig|1609981.3.peg.625"/>
<feature type="binding site" evidence="7">
    <location>
        <position position="46"/>
    </location>
    <ligand>
        <name>substrate</name>
    </ligand>
</feature>
<evidence type="ECO:0000256" key="4">
    <source>
        <dbReference type="ARBA" id="ARBA00022777"/>
    </source>
</evidence>
<keyword evidence="5 7" id="KW-0067">ATP-binding</keyword>
<dbReference type="EC" id="2.7.1.71" evidence="7"/>
<comment type="subunit">
    <text evidence="7">Monomer.</text>
</comment>
<organism evidence="8 9">
    <name type="scientific">Kiritimatiella glycovorans</name>
    <dbReference type="NCBI Taxonomy" id="1307763"/>
    <lineage>
        <taxon>Bacteria</taxon>
        <taxon>Pseudomonadati</taxon>
        <taxon>Kiritimatiellota</taxon>
        <taxon>Kiritimatiellia</taxon>
        <taxon>Kiritimatiellales</taxon>
        <taxon>Kiritimatiellaceae</taxon>
        <taxon>Kiritimatiella</taxon>
    </lineage>
</organism>
<evidence type="ECO:0000256" key="1">
    <source>
        <dbReference type="ARBA" id="ARBA00022605"/>
    </source>
</evidence>
<dbReference type="AlphaFoldDB" id="A0A0G3EER5"/>
<keyword evidence="4 7" id="KW-0418">Kinase</keyword>
<dbReference type="KEGG" id="vbl:L21SP4_00602"/>
<feature type="binding site" evidence="7">
    <location>
        <position position="70"/>
    </location>
    <ligand>
        <name>substrate</name>
    </ligand>
</feature>
<dbReference type="PANTHER" id="PTHR21087:SF16">
    <property type="entry name" value="SHIKIMATE KINASE 1, CHLOROPLASTIC"/>
    <property type="match status" value="1"/>
</dbReference>
<accession>A0A0G3EER5</accession>
<feature type="binding site" evidence="7">
    <location>
        <position position="146"/>
    </location>
    <ligand>
        <name>substrate</name>
    </ligand>
</feature>
<dbReference type="EMBL" id="CP010904">
    <property type="protein sequence ID" value="AKJ63872.1"/>
    <property type="molecule type" value="Genomic_DNA"/>
</dbReference>
<dbReference type="STRING" id="1307763.L21SP4_00602"/>
<evidence type="ECO:0000256" key="2">
    <source>
        <dbReference type="ARBA" id="ARBA00022679"/>
    </source>
</evidence>
<dbReference type="OrthoDB" id="9800332at2"/>
<feature type="binding site" evidence="7">
    <location>
        <position position="28"/>
    </location>
    <ligand>
        <name>Mg(2+)</name>
        <dbReference type="ChEBI" id="CHEBI:18420"/>
    </ligand>
</feature>
<dbReference type="Pfam" id="PF01202">
    <property type="entry name" value="SKI"/>
    <property type="match status" value="1"/>
</dbReference>
<keyword evidence="2 7" id="KW-0808">Transferase</keyword>
<dbReference type="CDD" id="cd00464">
    <property type="entry name" value="SK"/>
    <property type="match status" value="1"/>
</dbReference>
<dbReference type="RefSeq" id="WP_052881261.1">
    <property type="nucleotide sequence ID" value="NZ_CP010904.1"/>
</dbReference>
<comment type="similarity">
    <text evidence="7">Belongs to the shikimate kinase family.</text>
</comment>
<dbReference type="GO" id="GO:0005524">
    <property type="term" value="F:ATP binding"/>
    <property type="evidence" value="ECO:0007669"/>
    <property type="project" value="UniProtKB-UniRule"/>
</dbReference>
<dbReference type="GO" id="GO:0009073">
    <property type="term" value="P:aromatic amino acid family biosynthetic process"/>
    <property type="evidence" value="ECO:0007669"/>
    <property type="project" value="UniProtKB-KW"/>
</dbReference>
<dbReference type="InterPro" id="IPR031322">
    <property type="entry name" value="Shikimate/glucono_kinase"/>
</dbReference>
<keyword evidence="7" id="KW-0460">Magnesium</keyword>
<feature type="binding site" evidence="7">
    <location>
        <begin position="24"/>
        <end position="29"/>
    </location>
    <ligand>
        <name>ATP</name>
        <dbReference type="ChEBI" id="CHEBI:30616"/>
    </ligand>
</feature>
<evidence type="ECO:0000256" key="6">
    <source>
        <dbReference type="ARBA" id="ARBA00023141"/>
    </source>
</evidence>
<dbReference type="InterPro" id="IPR000623">
    <property type="entry name" value="Shikimate_kinase/TSH1"/>
</dbReference>
<comment type="subcellular location">
    <subcellularLocation>
        <location evidence="7">Cytoplasm</location>
    </subcellularLocation>
</comment>
<dbReference type="Gene3D" id="3.40.50.300">
    <property type="entry name" value="P-loop containing nucleotide triphosphate hydrolases"/>
    <property type="match status" value="1"/>
</dbReference>
<comment type="function">
    <text evidence="7">Catalyzes the specific phosphorylation of the 3-hydroxyl group of shikimic acid using ATP as a cosubstrate.</text>
</comment>
<dbReference type="PRINTS" id="PR01100">
    <property type="entry name" value="SHIKIMTKNASE"/>
</dbReference>
<dbReference type="InterPro" id="IPR027417">
    <property type="entry name" value="P-loop_NTPase"/>
</dbReference>
<evidence type="ECO:0000256" key="7">
    <source>
        <dbReference type="HAMAP-Rule" id="MF_00109"/>
    </source>
</evidence>
<dbReference type="Proteomes" id="UP000035268">
    <property type="component" value="Chromosome"/>
</dbReference>
<comment type="caution">
    <text evidence="7">Lacks conserved residue(s) required for the propagation of feature annotation.</text>
</comment>
<dbReference type="GO" id="GO:0004765">
    <property type="term" value="F:shikimate kinase activity"/>
    <property type="evidence" value="ECO:0007669"/>
    <property type="project" value="UniProtKB-UniRule"/>
</dbReference>
<dbReference type="PANTHER" id="PTHR21087">
    <property type="entry name" value="SHIKIMATE KINASE"/>
    <property type="match status" value="1"/>
</dbReference>
<dbReference type="SUPFAM" id="SSF52540">
    <property type="entry name" value="P-loop containing nucleoside triphosphate hydrolases"/>
    <property type="match status" value="1"/>
</dbReference>
<protein>
    <recommendedName>
        <fullName evidence="7">Shikimate kinase</fullName>
        <shortName evidence="7">SK</shortName>
        <ecNumber evidence="7">2.7.1.71</ecNumber>
    </recommendedName>
</protein>
<feature type="binding site" evidence="7">
    <location>
        <position position="134"/>
    </location>
    <ligand>
        <name>ATP</name>
        <dbReference type="ChEBI" id="CHEBI:30616"/>
    </ligand>
</feature>
<evidence type="ECO:0000313" key="8">
    <source>
        <dbReference type="EMBL" id="AKJ63872.1"/>
    </source>
</evidence>
<keyword evidence="7" id="KW-0963">Cytoplasm</keyword>
<dbReference type="HAMAP" id="MF_00109">
    <property type="entry name" value="Shikimate_kinase"/>
    <property type="match status" value="1"/>
</dbReference>